<protein>
    <recommendedName>
        <fullName evidence="9">HIT-type domain-containing protein</fullName>
    </recommendedName>
</protein>
<dbReference type="Pfam" id="PF04438">
    <property type="entry name" value="zf-HIT"/>
    <property type="match status" value="1"/>
</dbReference>
<dbReference type="GO" id="GO:0000492">
    <property type="term" value="P:box C/D snoRNP assembly"/>
    <property type="evidence" value="ECO:0007669"/>
    <property type="project" value="TreeGrafter"/>
</dbReference>
<organism evidence="10 11">
    <name type="scientific">Heliocybe sulcata</name>
    <dbReference type="NCBI Taxonomy" id="5364"/>
    <lineage>
        <taxon>Eukaryota</taxon>
        <taxon>Fungi</taxon>
        <taxon>Dikarya</taxon>
        <taxon>Basidiomycota</taxon>
        <taxon>Agaricomycotina</taxon>
        <taxon>Agaricomycetes</taxon>
        <taxon>Gloeophyllales</taxon>
        <taxon>Gloeophyllaceae</taxon>
        <taxon>Heliocybe</taxon>
    </lineage>
</organism>
<dbReference type="InterPro" id="IPR007529">
    <property type="entry name" value="Znf_HIT"/>
</dbReference>
<evidence type="ECO:0000256" key="4">
    <source>
        <dbReference type="ARBA" id="ARBA00022833"/>
    </source>
</evidence>
<dbReference type="Gene3D" id="3.30.60.190">
    <property type="match status" value="1"/>
</dbReference>
<feature type="compositionally biased region" description="Basic residues" evidence="8">
    <location>
        <begin position="114"/>
        <end position="124"/>
    </location>
</feature>
<keyword evidence="4" id="KW-0862">Zinc</keyword>
<evidence type="ECO:0000313" key="11">
    <source>
        <dbReference type="Proteomes" id="UP000305948"/>
    </source>
</evidence>
<dbReference type="SUPFAM" id="SSF144232">
    <property type="entry name" value="HIT/MYND zinc finger-like"/>
    <property type="match status" value="1"/>
</dbReference>
<comment type="function">
    <text evidence="5">Required for box C/D snoRNAs accumulation involved in snoRNA processing, snoRNA transport to the nucleolus and ribosome biogenesis.</text>
</comment>
<dbReference type="GO" id="GO:0048254">
    <property type="term" value="P:snoRNA localization"/>
    <property type="evidence" value="ECO:0007669"/>
    <property type="project" value="TreeGrafter"/>
</dbReference>
<dbReference type="InterPro" id="IPR051639">
    <property type="entry name" value="BCD1"/>
</dbReference>
<dbReference type="PANTHER" id="PTHR13483">
    <property type="entry name" value="BOX C_D SNORNA PROTEIN 1-RELATED"/>
    <property type="match status" value="1"/>
</dbReference>
<evidence type="ECO:0000259" key="9">
    <source>
        <dbReference type="PROSITE" id="PS51083"/>
    </source>
</evidence>
<feature type="domain" description="HIT-type" evidence="9">
    <location>
        <begin position="23"/>
        <end position="57"/>
    </location>
</feature>
<evidence type="ECO:0000313" key="10">
    <source>
        <dbReference type="EMBL" id="TFK55887.1"/>
    </source>
</evidence>
<dbReference type="GO" id="GO:0000463">
    <property type="term" value="P:maturation of LSU-rRNA from tricistronic rRNA transcript (SSU-rRNA, 5.8S rRNA, LSU-rRNA)"/>
    <property type="evidence" value="ECO:0007669"/>
    <property type="project" value="TreeGrafter"/>
</dbReference>
<sequence length="461" mass="51048">MTDMFPTSGGPIASTSSAPPSVCAVCNECAPIYTCPGCSTRTCSLPCSKSHKTRTGCSGVRNKAAYVPMNKYGLGKMMDDYVYLEEVGRKVVETGKAIARGGYNANRGDGFRARGMRGRGRGRGGGKGFGRTKRDVLKMQLDFRDIDMELLPDGMEKRKLNQSVWDFKNRTALLTIEFKFYPPRDPLAPTTYSPDPPVTLLAHRNDINYSLLGILQKQVTERLKGKKDKGAPAWIRNLVLPQPEDPEGFVNPTCVMPASSGIDIPITPRLARQPRAGYYKLDPTQRLASLLRYRSFVEYPCIEVFEDGAFKGTLIDDNGAIRVEDNERPQKRRKLDLKAGRKAITGLLGEYGSDEEDKEERNVLGTLGRYGGSDDEADNVEEARGEGEGDPEEDVTDEDLLAEGVQDISQIDYEQLAKMAASQMGDSDDDEDVDWGESDHEEHLQAIVRTAVQDLSRMHES</sequence>
<keyword evidence="1" id="KW-0597">Phosphoprotein</keyword>
<dbReference type="Proteomes" id="UP000305948">
    <property type="component" value="Unassembled WGS sequence"/>
</dbReference>
<feature type="compositionally biased region" description="Acidic residues" evidence="8">
    <location>
        <begin position="426"/>
        <end position="436"/>
    </location>
</feature>
<proteinExistence type="inferred from homology"/>
<dbReference type="PANTHER" id="PTHR13483:SF3">
    <property type="entry name" value="BOX C_D SNORNA PROTEIN 1"/>
    <property type="match status" value="1"/>
</dbReference>
<evidence type="ECO:0000256" key="3">
    <source>
        <dbReference type="ARBA" id="ARBA00022771"/>
    </source>
</evidence>
<evidence type="ECO:0000256" key="6">
    <source>
        <dbReference type="ARBA" id="ARBA00049654"/>
    </source>
</evidence>
<accession>A0A5C3NG40</accession>
<evidence type="ECO:0000256" key="7">
    <source>
        <dbReference type="PROSITE-ProRule" id="PRU00453"/>
    </source>
</evidence>
<dbReference type="AlphaFoldDB" id="A0A5C3NG40"/>
<dbReference type="CDD" id="cd23023">
    <property type="entry name" value="zf-HIT_BCD1"/>
    <property type="match status" value="1"/>
</dbReference>
<keyword evidence="11" id="KW-1185">Reference proteome</keyword>
<gene>
    <name evidence="10" type="ORF">OE88DRAFT_1652396</name>
</gene>
<evidence type="ECO:0000256" key="2">
    <source>
        <dbReference type="ARBA" id="ARBA00022723"/>
    </source>
</evidence>
<keyword evidence="3 7" id="KW-0863">Zinc-finger</keyword>
<evidence type="ECO:0000256" key="5">
    <source>
        <dbReference type="ARBA" id="ARBA00049598"/>
    </source>
</evidence>
<evidence type="ECO:0000256" key="1">
    <source>
        <dbReference type="ARBA" id="ARBA00022553"/>
    </source>
</evidence>
<reference evidence="10 11" key="1">
    <citation type="journal article" date="2019" name="Nat. Ecol. Evol.">
        <title>Megaphylogeny resolves global patterns of mushroom evolution.</title>
        <authorList>
            <person name="Varga T."/>
            <person name="Krizsan K."/>
            <person name="Foldi C."/>
            <person name="Dima B."/>
            <person name="Sanchez-Garcia M."/>
            <person name="Sanchez-Ramirez S."/>
            <person name="Szollosi G.J."/>
            <person name="Szarkandi J.G."/>
            <person name="Papp V."/>
            <person name="Albert L."/>
            <person name="Andreopoulos W."/>
            <person name="Angelini C."/>
            <person name="Antonin V."/>
            <person name="Barry K.W."/>
            <person name="Bougher N.L."/>
            <person name="Buchanan P."/>
            <person name="Buyck B."/>
            <person name="Bense V."/>
            <person name="Catcheside P."/>
            <person name="Chovatia M."/>
            <person name="Cooper J."/>
            <person name="Damon W."/>
            <person name="Desjardin D."/>
            <person name="Finy P."/>
            <person name="Geml J."/>
            <person name="Haridas S."/>
            <person name="Hughes K."/>
            <person name="Justo A."/>
            <person name="Karasinski D."/>
            <person name="Kautmanova I."/>
            <person name="Kiss B."/>
            <person name="Kocsube S."/>
            <person name="Kotiranta H."/>
            <person name="LaButti K.M."/>
            <person name="Lechner B.E."/>
            <person name="Liimatainen K."/>
            <person name="Lipzen A."/>
            <person name="Lukacs Z."/>
            <person name="Mihaltcheva S."/>
            <person name="Morgado L.N."/>
            <person name="Niskanen T."/>
            <person name="Noordeloos M.E."/>
            <person name="Ohm R.A."/>
            <person name="Ortiz-Santana B."/>
            <person name="Ovrebo C."/>
            <person name="Racz N."/>
            <person name="Riley R."/>
            <person name="Savchenko A."/>
            <person name="Shiryaev A."/>
            <person name="Soop K."/>
            <person name="Spirin V."/>
            <person name="Szebenyi C."/>
            <person name="Tomsovsky M."/>
            <person name="Tulloss R.E."/>
            <person name="Uehling J."/>
            <person name="Grigoriev I.V."/>
            <person name="Vagvolgyi C."/>
            <person name="Papp T."/>
            <person name="Martin F.M."/>
            <person name="Miettinen O."/>
            <person name="Hibbett D.S."/>
            <person name="Nagy L.G."/>
        </authorList>
    </citation>
    <scope>NUCLEOTIDE SEQUENCE [LARGE SCALE GENOMIC DNA]</scope>
    <source>
        <strain evidence="10 11">OMC1185</strain>
    </source>
</reference>
<keyword evidence="2" id="KW-0479">Metal-binding</keyword>
<feature type="region of interest" description="Disordered" evidence="8">
    <location>
        <begin position="110"/>
        <end position="129"/>
    </location>
</feature>
<feature type="region of interest" description="Disordered" evidence="8">
    <location>
        <begin position="419"/>
        <end position="438"/>
    </location>
</feature>
<dbReference type="InterPro" id="IPR057721">
    <property type="entry name" value="BCD1_alpha/beta"/>
</dbReference>
<dbReference type="EMBL" id="ML213504">
    <property type="protein sequence ID" value="TFK55887.1"/>
    <property type="molecule type" value="Genomic_DNA"/>
</dbReference>
<dbReference type="Pfam" id="PF25790">
    <property type="entry name" value="BCD1"/>
    <property type="match status" value="1"/>
</dbReference>
<name>A0A5C3NG40_9AGAM</name>
<evidence type="ECO:0000256" key="8">
    <source>
        <dbReference type="SAM" id="MobiDB-lite"/>
    </source>
</evidence>
<dbReference type="GO" id="GO:0008270">
    <property type="term" value="F:zinc ion binding"/>
    <property type="evidence" value="ECO:0007669"/>
    <property type="project" value="UniProtKB-UniRule"/>
</dbReference>
<dbReference type="GO" id="GO:0005634">
    <property type="term" value="C:nucleus"/>
    <property type="evidence" value="ECO:0007669"/>
    <property type="project" value="TreeGrafter"/>
</dbReference>
<dbReference type="OrthoDB" id="272357at2759"/>
<dbReference type="GO" id="GO:0070761">
    <property type="term" value="C:pre-snoRNP complex"/>
    <property type="evidence" value="ECO:0007669"/>
    <property type="project" value="TreeGrafter"/>
</dbReference>
<comment type="similarity">
    <text evidence="6">Belongs to the BCD1 family.</text>
</comment>
<feature type="region of interest" description="Disordered" evidence="8">
    <location>
        <begin position="365"/>
        <end position="396"/>
    </location>
</feature>
<dbReference type="STRING" id="5364.A0A5C3NG40"/>
<dbReference type="PROSITE" id="PS51083">
    <property type="entry name" value="ZF_HIT"/>
    <property type="match status" value="1"/>
</dbReference>